<accession>A0ACC0VIG9</accession>
<keyword evidence="2" id="KW-1185">Reference proteome</keyword>
<evidence type="ECO:0000313" key="2">
    <source>
        <dbReference type="Proteomes" id="UP001163321"/>
    </source>
</evidence>
<proteinExistence type="predicted"/>
<sequence length="147" mass="17400">MEHSVCFVPGMFALNYMNGIPEDHLPLSKRLFETCFRLYAQRNKTNILRPETVDSLIVLYRVTKDEKYREYGRETMMEMKTNYRLERGEYASIGNVTKRPFCIGFRDGRERFFLAETLKYLFLLFSIDSMLALDDVVVNTRGHLFPM</sequence>
<dbReference type="Proteomes" id="UP001163321">
    <property type="component" value="Chromosome 9"/>
</dbReference>
<evidence type="ECO:0000313" key="1">
    <source>
        <dbReference type="EMBL" id="KAI9905286.1"/>
    </source>
</evidence>
<name>A0ACC0VIG9_9STRA</name>
<protein>
    <submittedName>
        <fullName evidence="1">Uncharacterized protein</fullName>
    </submittedName>
</protein>
<gene>
    <name evidence="1" type="ORF">PsorP6_014011</name>
</gene>
<comment type="caution">
    <text evidence="1">The sequence shown here is derived from an EMBL/GenBank/DDBJ whole genome shotgun (WGS) entry which is preliminary data.</text>
</comment>
<reference evidence="1 2" key="1">
    <citation type="journal article" date="2022" name="bioRxiv">
        <title>The genome of the oomycete Peronosclerospora sorghi, a cosmopolitan pathogen of maize and sorghum, is inflated with dispersed pseudogenes.</title>
        <authorList>
            <person name="Fletcher K."/>
            <person name="Martin F."/>
            <person name="Isakeit T."/>
            <person name="Cavanaugh K."/>
            <person name="Magill C."/>
            <person name="Michelmore R."/>
        </authorList>
    </citation>
    <scope>NUCLEOTIDE SEQUENCE [LARGE SCALE GENOMIC DNA]</scope>
    <source>
        <strain evidence="1">P6</strain>
    </source>
</reference>
<organism evidence="1 2">
    <name type="scientific">Peronosclerospora sorghi</name>
    <dbReference type="NCBI Taxonomy" id="230839"/>
    <lineage>
        <taxon>Eukaryota</taxon>
        <taxon>Sar</taxon>
        <taxon>Stramenopiles</taxon>
        <taxon>Oomycota</taxon>
        <taxon>Peronosporomycetes</taxon>
        <taxon>Peronosporales</taxon>
        <taxon>Peronosporaceae</taxon>
        <taxon>Peronosclerospora</taxon>
    </lineage>
</organism>
<dbReference type="EMBL" id="CM047588">
    <property type="protein sequence ID" value="KAI9905286.1"/>
    <property type="molecule type" value="Genomic_DNA"/>
</dbReference>